<protein>
    <submittedName>
        <fullName evidence="3">GPS domain-containing protein</fullName>
    </submittedName>
</protein>
<evidence type="ECO:0000313" key="4">
    <source>
        <dbReference type="Proteomes" id="UP001152797"/>
    </source>
</evidence>
<gene>
    <name evidence="1" type="ORF">C1SCF055_LOCUS5573</name>
</gene>
<accession>A0A9P1BQ30</accession>
<dbReference type="OrthoDB" id="429786at2759"/>
<proteinExistence type="predicted"/>
<reference evidence="1" key="1">
    <citation type="submission" date="2022-10" db="EMBL/GenBank/DDBJ databases">
        <authorList>
            <person name="Chen Y."/>
            <person name="Dougan E. K."/>
            <person name="Chan C."/>
            <person name="Rhodes N."/>
            <person name="Thang M."/>
        </authorList>
    </citation>
    <scope>NUCLEOTIDE SEQUENCE</scope>
</reference>
<dbReference type="Proteomes" id="UP001152797">
    <property type="component" value="Unassembled WGS sequence"/>
</dbReference>
<dbReference type="EMBL" id="CAMXCT030000342">
    <property type="protein sequence ID" value="CAL4764744.1"/>
    <property type="molecule type" value="Genomic_DNA"/>
</dbReference>
<keyword evidence="4" id="KW-1185">Reference proteome</keyword>
<sequence length="1975" mass="213890">MNFAILTPLFSPFYRRKWVPKYRIRFCRRTFWAGAVAGETAVEVPAETSTGGFTHFLVYASSALAEQSTPAWLSINDRHASVSSLQFEDLDLDPGELGGPLSWVPVYDVAAIAMYNIYLATDYFGSNRQFLLSSTKPGADVPPETALGSFSHLVIYTSSSLAEQSTPVSFLLSDAFAIVANLLGAAETKHVLRVGEKYPNWSLVDLDLDETDLGGTLEWDEPLETAKVTHYMIYFMNANNTNESDTRDLAPRRGAYFANVSVGVDTLPVPPETTLRGYGGLSETTHVGIYTLSTLVEQSTPAILEIVDAYATVMGTFFVDKDLDALELGGRINWQYPSDVSRVTNYNIYLAQSMDGLNRSQRGNVAGVDFLDIPPDTALESYSHVLVYTESSLVEQTTPDAFLLSDAASSVQNVSFPDEDLDLLDLGGLLEWLAPVDMSQVTHYMVYFAKPLEDPAACVSTYLVNVTNDTELVAVISGSMSFQLDGASAVQVEQAVRSTLSSSLNVAPDAINVVIVSGARRLEERLLAQSWTVSFTLVVPVDAASSVISAANGHSASPSAFANLLAPELIAAGVASSSVATLQLLQFAEVSVQVINADLALGLVSTATTTTANNSNTSDDSDADEDDMPTVRRLSSLVSMVAASDVPGSLSISKGWCRQFIIRNPPGEDNVTVVPDTAIGNYTHFLVYTASSLVEQTTPVALEIFDEFASVSNISFVDLDLDLQQLGGNISWLEPSLTRRVEEYLIYLAEDTMGLQRSLVDRTTQGSTAVAMPPETSLQNFTFLLIATRSALVEQSTPSFLGLVDEAPVVFNISLDDLDLDETDLGGRVSWQTSDDRLVQNYVFYFASPGTTSCSDVSEVATVAVVFGSLSFALEGEAWQVDSATRAALAAALKVAPEQLAVRLRDTSRRLYESRLLPVWHLEFQVLLPPWTELDGDVVKKLQSKEHPLLASAKDLLLTTERVQQVAVDTAREMLKLLDPWDSPASSERRLTASQEGGAALCRSMLKTVPVPASQFDLAPEQSSLVEQTTPFAHVIVDVFVGTCFIDAAQASVSQIQFLDLDLDLDQYGGTISWSEPSDLAAVQIYRLYFNNSAGRLAIGSASPGSSSFALPAEMGYEGGEILIYTASSLVEQSTPTTAELSDTLAVIGNATFPDFDLDATDLGGTLQWEPPNRDVSKVSHYMIYMARYFENGTGSCDDGTAVNLAASISGSVTLQLPGVEESQVETAVRATLLAAFPGLNSDALLISVVLVTGRRRLEAVEGRRLSSLWDVSYQATLPLVNVVAATSTANAFSEDVASFAELLKPELLAVGVPSAVLDSGFSVMSFSRLAMDIVDSTYLAAHFADLMAAANQSDTSDDEEYSDGVGNSSRRLIAEGRRLDYVGSIFSVSLSWCRRLAGTAPLGSNSMTVPPETALGNYSHYLIYAASSLAEQSYPLALLIDDSDASVSSIRFHGQDLDFYDLGGDLTWLPPNDTERLNAYLVYLAEGATGLGRSQLGSALAPQVLKLHVPSNTARENFTHFTVYTRSVLVEQTTPAFLAIADEASRANNVSFTDDDLDPGEIGGNLTWVEPEDYSEVLDYVIYMAEDRFGTNRSLLGNVSFDTYSFLVPENTPLLRHTHLLVYARSALEEQTTPASVVIVETLAIVSNVSFLDLDLDANDLGGRVTWDRSTAASERVRSFVVYLAESFMPVAGRFELSELSSNVETLDVAPETPLRNFSYLLVPWCWIGQWVFAKSALAEQTTPAAVALEDQAASASSVAFYDRDLDEGDIGGVLQQWLAPLDASLVQFYEVYLANGTFNHWNRQHQSTIPVTQQSLDIPAETTLTLDVSGGLLTNVLVYTRSTLVEQSTPSSHVIVDEFASVSNVLFTDLDLDPAELGGVVSWAPPPLQLVQSVHLYLADSADGRGYRSQVEQGVIASRWSEAFMMANDTDLDLLYDTQKENFTHLVVYTRSSLVEQTTPVARSLSDVAAMAA</sequence>
<evidence type="ECO:0000313" key="3">
    <source>
        <dbReference type="EMBL" id="CAL4764744.1"/>
    </source>
</evidence>
<reference evidence="2" key="2">
    <citation type="submission" date="2024-04" db="EMBL/GenBank/DDBJ databases">
        <authorList>
            <person name="Chen Y."/>
            <person name="Shah S."/>
            <person name="Dougan E. K."/>
            <person name="Thang M."/>
            <person name="Chan C."/>
        </authorList>
    </citation>
    <scope>NUCLEOTIDE SEQUENCE [LARGE SCALE GENOMIC DNA]</scope>
</reference>
<evidence type="ECO:0000313" key="1">
    <source>
        <dbReference type="EMBL" id="CAI3977432.1"/>
    </source>
</evidence>
<comment type="caution">
    <text evidence="1">The sequence shown here is derived from an EMBL/GenBank/DDBJ whole genome shotgun (WGS) entry which is preliminary data.</text>
</comment>
<organism evidence="1">
    <name type="scientific">Cladocopium goreaui</name>
    <dbReference type="NCBI Taxonomy" id="2562237"/>
    <lineage>
        <taxon>Eukaryota</taxon>
        <taxon>Sar</taxon>
        <taxon>Alveolata</taxon>
        <taxon>Dinophyceae</taxon>
        <taxon>Suessiales</taxon>
        <taxon>Symbiodiniaceae</taxon>
        <taxon>Cladocopium</taxon>
    </lineage>
</organism>
<dbReference type="EMBL" id="CAMXCT020000342">
    <property type="protein sequence ID" value="CAL1130807.1"/>
    <property type="molecule type" value="Genomic_DNA"/>
</dbReference>
<name>A0A9P1BQ30_9DINO</name>
<evidence type="ECO:0000313" key="2">
    <source>
        <dbReference type="EMBL" id="CAL1130807.1"/>
    </source>
</evidence>
<dbReference type="EMBL" id="CAMXCT010000342">
    <property type="protein sequence ID" value="CAI3977432.1"/>
    <property type="molecule type" value="Genomic_DNA"/>
</dbReference>